<dbReference type="GO" id="GO:0042995">
    <property type="term" value="C:cell projection"/>
    <property type="evidence" value="ECO:0007669"/>
    <property type="project" value="UniProtKB-SubCell"/>
</dbReference>
<feature type="domain" description="Laminin EGF-like" evidence="21">
    <location>
        <begin position="455"/>
        <end position="500"/>
    </location>
</feature>
<dbReference type="GO" id="GO:0061564">
    <property type="term" value="P:axon development"/>
    <property type="evidence" value="ECO:0007669"/>
    <property type="project" value="UniProtKB-ARBA"/>
</dbReference>
<dbReference type="Gene3D" id="2.60.120.260">
    <property type="entry name" value="Galactose-binding domain-like"/>
    <property type="match status" value="1"/>
</dbReference>
<feature type="domain" description="Laminin EGF-like" evidence="21">
    <location>
        <begin position="1472"/>
        <end position="1519"/>
    </location>
</feature>
<feature type="disulfide bond" evidence="17">
    <location>
        <begin position="1830"/>
        <end position="1839"/>
    </location>
</feature>
<evidence type="ECO:0000256" key="1">
    <source>
        <dbReference type="ARBA" id="ARBA00004302"/>
    </source>
</evidence>
<dbReference type="OMA" id="GECKCLT"/>
<dbReference type="InterPro" id="IPR056863">
    <property type="entry name" value="LMN_ATRN_NET-like_EGF"/>
</dbReference>
<dbReference type="PROSITE" id="PS51115">
    <property type="entry name" value="LAMININ_IVA"/>
    <property type="match status" value="1"/>
</dbReference>
<dbReference type="SMART" id="SM00136">
    <property type="entry name" value="LamNT"/>
    <property type="match status" value="1"/>
</dbReference>
<feature type="disulfide bond" evidence="17">
    <location>
        <begin position="761"/>
        <end position="770"/>
    </location>
</feature>
<keyword evidence="9" id="KW-0175">Coiled coil</keyword>
<evidence type="ECO:0000256" key="13">
    <source>
        <dbReference type="ARBA" id="ARBA00023292"/>
    </source>
</evidence>
<dbReference type="FunFam" id="2.10.25.10:FF:000051">
    <property type="entry name" value="Laminin subunit alpha 4"/>
    <property type="match status" value="1"/>
</dbReference>
<dbReference type="PROSITE" id="PS01248">
    <property type="entry name" value="EGF_LAM_1"/>
    <property type="match status" value="6"/>
</dbReference>
<feature type="disulfide bond" evidence="17">
    <location>
        <begin position="305"/>
        <end position="314"/>
    </location>
</feature>
<feature type="signal peptide" evidence="19">
    <location>
        <begin position="1"/>
        <end position="28"/>
    </location>
</feature>
<proteinExistence type="predicted"/>
<dbReference type="SUPFAM" id="SSF49899">
    <property type="entry name" value="Concanavalin A-like lectins/glucanases"/>
    <property type="match status" value="5"/>
</dbReference>
<feature type="domain" description="Laminin EGF-like" evidence="21">
    <location>
        <begin position="1972"/>
        <end position="2018"/>
    </location>
</feature>
<keyword evidence="13 17" id="KW-0424">Laminin EGF-like domain</keyword>
<dbReference type="InterPro" id="IPR000034">
    <property type="entry name" value="Laminin_IV"/>
</dbReference>
<evidence type="ECO:0000256" key="11">
    <source>
        <dbReference type="ARBA" id="ARBA00023180"/>
    </source>
</evidence>
<feature type="disulfide bond" evidence="17">
    <location>
        <begin position="522"/>
        <end position="531"/>
    </location>
</feature>
<feature type="domain" description="Laminin G" evidence="20">
    <location>
        <begin position="2880"/>
        <end position="3049"/>
    </location>
</feature>
<evidence type="ECO:0000256" key="9">
    <source>
        <dbReference type="ARBA" id="ARBA00023054"/>
    </source>
</evidence>
<dbReference type="FunFam" id="2.60.120.260:FF:000092">
    <property type="entry name" value="Laminin subunit alpha-3"/>
    <property type="match status" value="1"/>
</dbReference>
<feature type="domain" description="Laminin EGF-like" evidence="21">
    <location>
        <begin position="1520"/>
        <end position="1570"/>
    </location>
</feature>
<feature type="domain" description="Laminin EGF-like" evidence="21">
    <location>
        <begin position="1811"/>
        <end position="1860"/>
    </location>
</feature>
<feature type="disulfide bond" evidence="17">
    <location>
        <begin position="457"/>
        <end position="474"/>
    </location>
</feature>
<evidence type="ECO:0000256" key="3">
    <source>
        <dbReference type="ARBA" id="ARBA00022525"/>
    </source>
</evidence>
<dbReference type="InterPro" id="IPR008211">
    <property type="entry name" value="Laminin_N"/>
</dbReference>
<evidence type="ECO:0000256" key="12">
    <source>
        <dbReference type="ARBA" id="ARBA00023273"/>
    </source>
</evidence>
<comment type="subunit">
    <text evidence="14">Laminin is a complex glycoprotein, consisting of three different polypeptide chains (alpha, beta, gamma), which are bound to each other by disulfide bonds into a cross-shaped molecule comprising one long and three short arms with globules at each end.</text>
</comment>
<dbReference type="InterPro" id="IPR050440">
    <property type="entry name" value="Laminin/Netrin_ECM"/>
</dbReference>
<evidence type="ECO:0000259" key="22">
    <source>
        <dbReference type="PROSITE" id="PS51115"/>
    </source>
</evidence>
<dbReference type="GO" id="GO:0009888">
    <property type="term" value="P:tissue development"/>
    <property type="evidence" value="ECO:0007669"/>
    <property type="project" value="TreeGrafter"/>
</dbReference>
<feature type="disulfide bond" evidence="17">
    <location>
        <begin position="501"/>
        <end position="513"/>
    </location>
</feature>
<feature type="disulfide bond" evidence="17">
    <location>
        <begin position="503"/>
        <end position="520"/>
    </location>
</feature>
<feature type="disulfide bond" evidence="17">
    <location>
        <begin position="1541"/>
        <end position="1550"/>
    </location>
</feature>
<keyword evidence="6" id="KW-0677">Repeat</keyword>
<dbReference type="PROSITE" id="PS50025">
    <property type="entry name" value="LAM_G_DOMAIN"/>
    <property type="match status" value="5"/>
</dbReference>
<dbReference type="GO" id="GO:0009887">
    <property type="term" value="P:animal organ morphogenesis"/>
    <property type="evidence" value="ECO:0007669"/>
    <property type="project" value="TreeGrafter"/>
</dbReference>
<dbReference type="Gene3D" id="2.10.25.10">
    <property type="entry name" value="Laminin"/>
    <property type="match status" value="21"/>
</dbReference>
<dbReference type="Pfam" id="PF06008">
    <property type="entry name" value="Laminin_I"/>
    <property type="match status" value="1"/>
</dbReference>
<feature type="disulfide bond" evidence="17">
    <location>
        <begin position="1444"/>
        <end position="1453"/>
    </location>
</feature>
<dbReference type="FunFam" id="2.10.25.10:FF:000083">
    <property type="entry name" value="Laminin subunit alpha"/>
    <property type="match status" value="1"/>
</dbReference>
<dbReference type="InterPro" id="IPR001368">
    <property type="entry name" value="TNFR/NGFR_Cys_rich_reg"/>
</dbReference>
<dbReference type="PANTHER" id="PTHR10574:SF406">
    <property type="entry name" value="LAMININ SUBUNIT ALPHA 5"/>
    <property type="match status" value="1"/>
</dbReference>
<dbReference type="STRING" id="407821.A0A087SX42"/>
<evidence type="ECO:0000256" key="5">
    <source>
        <dbReference type="ARBA" id="ARBA00022729"/>
    </source>
</evidence>
<feature type="region of interest" description="Disordered" evidence="18">
    <location>
        <begin position="95"/>
        <end position="115"/>
    </location>
</feature>
<dbReference type="FunFam" id="2.10.25.10:FF:000188">
    <property type="entry name" value="Laminin subunit gamma 2"/>
    <property type="match status" value="1"/>
</dbReference>
<evidence type="ECO:0000259" key="23">
    <source>
        <dbReference type="PROSITE" id="PS51117"/>
    </source>
</evidence>
<dbReference type="Pfam" id="PF02210">
    <property type="entry name" value="Laminin_G_2"/>
    <property type="match status" value="3"/>
</dbReference>
<dbReference type="PANTHER" id="PTHR10574">
    <property type="entry name" value="NETRIN/LAMININ-RELATED"/>
    <property type="match status" value="1"/>
</dbReference>
<feature type="domain" description="Laminin G" evidence="20">
    <location>
        <begin position="3297"/>
        <end position="3475"/>
    </location>
</feature>
<feature type="disulfide bond" evidence="17">
    <location>
        <begin position="549"/>
        <end position="566"/>
    </location>
</feature>
<dbReference type="GO" id="GO:0007155">
    <property type="term" value="P:cell adhesion"/>
    <property type="evidence" value="ECO:0007669"/>
    <property type="project" value="UniProtKB-KW"/>
</dbReference>
<feature type="chain" id="PRO_5001829110" description="Laminin A chain" evidence="19">
    <location>
        <begin position="29"/>
        <end position="3659"/>
    </location>
</feature>
<feature type="disulfide bond" evidence="17">
    <location>
        <begin position="2068"/>
        <end position="2085"/>
    </location>
</feature>
<feature type="domain" description="Laminin N-terminal" evidence="23">
    <location>
        <begin position="27"/>
        <end position="280"/>
    </location>
</feature>
<feature type="domain" description="Laminin G" evidence="20">
    <location>
        <begin position="3056"/>
        <end position="3227"/>
    </location>
</feature>
<reference evidence="24 25" key="1">
    <citation type="submission" date="2013-11" db="EMBL/GenBank/DDBJ databases">
        <title>Genome sequencing of Stegodyphus mimosarum.</title>
        <authorList>
            <person name="Bechsgaard J."/>
        </authorList>
    </citation>
    <scope>NUCLEOTIDE SEQUENCE [LARGE SCALE GENOMIC DNA]</scope>
</reference>
<feature type="domain" description="Laminin EGF-like" evidence="21">
    <location>
        <begin position="738"/>
        <end position="790"/>
    </location>
</feature>
<dbReference type="GO" id="GO:0071711">
    <property type="term" value="P:basement membrane organization"/>
    <property type="evidence" value="ECO:0007669"/>
    <property type="project" value="UniProtKB-ARBA"/>
</dbReference>
<protein>
    <recommendedName>
        <fullName evidence="15">Laminin A chain</fullName>
    </recommendedName>
</protein>
<dbReference type="FunFam" id="2.10.25.10:FF:000069">
    <property type="entry name" value="Laminin subunit alpha 1"/>
    <property type="match status" value="1"/>
</dbReference>
<organism evidence="24 25">
    <name type="scientific">Stegodyphus mimosarum</name>
    <name type="common">African social velvet spider</name>
    <dbReference type="NCBI Taxonomy" id="407821"/>
    <lineage>
        <taxon>Eukaryota</taxon>
        <taxon>Metazoa</taxon>
        <taxon>Ecdysozoa</taxon>
        <taxon>Arthropoda</taxon>
        <taxon>Chelicerata</taxon>
        <taxon>Arachnida</taxon>
        <taxon>Araneae</taxon>
        <taxon>Araneomorphae</taxon>
        <taxon>Entelegynae</taxon>
        <taxon>Eresoidea</taxon>
        <taxon>Eresidae</taxon>
        <taxon>Stegodyphus</taxon>
    </lineage>
</organism>
<feature type="domain" description="Laminin IV type A" evidence="22">
    <location>
        <begin position="1591"/>
        <end position="1777"/>
    </location>
</feature>
<feature type="domain" description="Laminin G" evidence="20">
    <location>
        <begin position="2679"/>
        <end position="2868"/>
    </location>
</feature>
<dbReference type="SMART" id="SM00282">
    <property type="entry name" value="LamG"/>
    <property type="match status" value="5"/>
</dbReference>
<dbReference type="FunFam" id="2.10.25.10:FF:000224">
    <property type="entry name" value="Usherin"/>
    <property type="match status" value="1"/>
</dbReference>
<feature type="disulfide bond" evidence="17">
    <location>
        <begin position="658"/>
        <end position="667"/>
    </location>
</feature>
<evidence type="ECO:0000256" key="19">
    <source>
        <dbReference type="SAM" id="SignalP"/>
    </source>
</evidence>
<evidence type="ECO:0000256" key="2">
    <source>
        <dbReference type="ARBA" id="ARBA00004316"/>
    </source>
</evidence>
<keyword evidence="5 19" id="KW-0732">Signal</keyword>
<evidence type="ECO:0000259" key="20">
    <source>
        <dbReference type="PROSITE" id="PS50025"/>
    </source>
</evidence>
<dbReference type="SUPFAM" id="SSF57196">
    <property type="entry name" value="EGF/Laminin"/>
    <property type="match status" value="21"/>
</dbReference>
<dbReference type="FunFam" id="2.10.25.10:FF:000034">
    <property type="entry name" value="Laminin subunit alpha 3"/>
    <property type="match status" value="1"/>
</dbReference>
<dbReference type="FunFam" id="2.10.25.10:FF:000082">
    <property type="entry name" value="Laminin subunit alpha 1"/>
    <property type="match status" value="2"/>
</dbReference>
<accession>A0A087SX42</accession>
<comment type="caution">
    <text evidence="17">Lacks conserved residue(s) required for the propagation of feature annotation.</text>
</comment>
<dbReference type="CDD" id="cd00055">
    <property type="entry name" value="EGF_Lam"/>
    <property type="match status" value="22"/>
</dbReference>
<dbReference type="InterPro" id="IPR010307">
    <property type="entry name" value="Laminin_dom_II"/>
</dbReference>
<feature type="disulfide bond" evidence="17">
    <location>
        <begin position="613"/>
        <end position="622"/>
    </location>
</feature>
<comment type="subcellular location">
    <subcellularLocation>
        <location evidence="2">Cell projection</location>
    </subcellularLocation>
    <subcellularLocation>
        <location evidence="1">Secreted</location>
        <location evidence="1">Extracellular space</location>
        <location evidence="1">Extracellular matrix</location>
        <location evidence="1">Basement membrane</location>
    </subcellularLocation>
</comment>
<feature type="disulfide bond" evidence="17">
    <location>
        <begin position="1381"/>
        <end position="1393"/>
    </location>
</feature>
<evidence type="ECO:0000256" key="6">
    <source>
        <dbReference type="ARBA" id="ARBA00022737"/>
    </source>
</evidence>
<feature type="domain" description="Laminin EGF-like" evidence="21">
    <location>
        <begin position="547"/>
        <end position="592"/>
    </location>
</feature>
<feature type="disulfide bond" evidence="17">
    <location>
        <begin position="638"/>
        <end position="650"/>
    </location>
</feature>
<evidence type="ECO:0000256" key="18">
    <source>
        <dbReference type="SAM" id="MobiDB-lite"/>
    </source>
</evidence>
<dbReference type="FunFam" id="2.10.25.10:FF:000407">
    <property type="entry name" value="Laminin subunit alpha-3"/>
    <property type="match status" value="1"/>
</dbReference>
<dbReference type="InterPro" id="IPR013320">
    <property type="entry name" value="ConA-like_dom_sf"/>
</dbReference>
<evidence type="ECO:0000256" key="16">
    <source>
        <dbReference type="PROSITE-ProRule" id="PRU00122"/>
    </source>
</evidence>
<feature type="disulfide bond" evidence="17">
    <location>
        <begin position="1522"/>
        <end position="1539"/>
    </location>
</feature>
<feature type="domain" description="Laminin EGF-like" evidence="21">
    <location>
        <begin position="281"/>
        <end position="339"/>
    </location>
</feature>
<feature type="disulfide bond" evidence="17">
    <location>
        <begin position="547"/>
        <end position="559"/>
    </location>
</feature>
<keyword evidence="3" id="KW-0964">Secreted</keyword>
<dbReference type="FunFam" id="2.10.25.10:FF:000011">
    <property type="entry name" value="Cadherin EGF LAG seven-pass G-type receptor"/>
    <property type="match status" value="2"/>
</dbReference>
<keyword evidence="10 17" id="KW-1015">Disulfide bond</keyword>
<dbReference type="FunFam" id="2.10.25.10:FF:000189">
    <property type="entry name" value="Laminin subunit alpha 2"/>
    <property type="match status" value="1"/>
</dbReference>
<dbReference type="PROSITE" id="PS00652">
    <property type="entry name" value="TNFR_NGFR_1"/>
    <property type="match status" value="1"/>
</dbReference>
<feature type="disulfide bond" evidence="17">
    <location>
        <begin position="476"/>
        <end position="485"/>
    </location>
</feature>
<feature type="disulfide bond" evidence="17">
    <location>
        <begin position="2039"/>
        <end position="2048"/>
    </location>
</feature>
<dbReference type="GO" id="GO:0016477">
    <property type="term" value="P:cell migration"/>
    <property type="evidence" value="ECO:0007669"/>
    <property type="project" value="UniProtKB-ARBA"/>
</dbReference>
<dbReference type="Pfam" id="PF24973">
    <property type="entry name" value="EGF_LMN_ATRN"/>
    <property type="match status" value="1"/>
</dbReference>
<dbReference type="Pfam" id="PF06009">
    <property type="entry name" value="Laminin_II"/>
    <property type="match status" value="1"/>
</dbReference>
<feature type="disulfide bond" evidence="17">
    <location>
        <begin position="1520"/>
        <end position="1532"/>
    </location>
</feature>
<gene>
    <name evidence="24" type="ORF">X975_24390</name>
</gene>
<feature type="disulfide bond" evidence="17">
    <location>
        <begin position="568"/>
        <end position="577"/>
    </location>
</feature>
<feature type="disulfide bond" evidence="17">
    <location>
        <begin position="1955"/>
        <end position="1969"/>
    </location>
</feature>
<dbReference type="GO" id="GO:0030155">
    <property type="term" value="P:regulation of cell adhesion"/>
    <property type="evidence" value="ECO:0007669"/>
    <property type="project" value="InterPro"/>
</dbReference>
<name>A0A087SX42_STEMI</name>
<dbReference type="GO" id="GO:0030334">
    <property type="term" value="P:regulation of cell migration"/>
    <property type="evidence" value="ECO:0007669"/>
    <property type="project" value="InterPro"/>
</dbReference>
<dbReference type="Pfam" id="PF00053">
    <property type="entry name" value="EGF_laminin"/>
    <property type="match status" value="20"/>
</dbReference>
<feature type="disulfide bond" evidence="17">
    <location>
        <begin position="593"/>
        <end position="605"/>
    </location>
</feature>
<dbReference type="InterPro" id="IPR002049">
    <property type="entry name" value="LE_dom"/>
</dbReference>
<evidence type="ECO:0000256" key="7">
    <source>
        <dbReference type="ARBA" id="ARBA00022869"/>
    </source>
</evidence>
<dbReference type="Pfam" id="PF00055">
    <property type="entry name" value="Laminin_N"/>
    <property type="match status" value="1"/>
</dbReference>
<feature type="disulfide bond" evidence="17">
    <location>
        <begin position="455"/>
        <end position="467"/>
    </location>
</feature>
<feature type="disulfide bond" evidence="16">
    <location>
        <begin position="3200"/>
        <end position="3227"/>
    </location>
</feature>
<evidence type="ECO:0000313" key="24">
    <source>
        <dbReference type="EMBL" id="KFM57431.1"/>
    </source>
</evidence>
<feature type="disulfide bond" evidence="17">
    <location>
        <begin position="2066"/>
        <end position="2078"/>
    </location>
</feature>
<dbReference type="GO" id="GO:0005102">
    <property type="term" value="F:signaling receptor binding"/>
    <property type="evidence" value="ECO:0007669"/>
    <property type="project" value="InterPro"/>
</dbReference>
<feature type="disulfide bond" evidence="17">
    <location>
        <begin position="1383"/>
        <end position="1400"/>
    </location>
</feature>
<evidence type="ECO:0000256" key="14">
    <source>
        <dbReference type="ARBA" id="ARBA00065619"/>
    </source>
</evidence>
<dbReference type="Gene3D" id="2.60.120.200">
    <property type="match status" value="5"/>
</dbReference>
<keyword evidence="4" id="KW-0272">Extracellular matrix</keyword>
<dbReference type="Pfam" id="PF00052">
    <property type="entry name" value="Laminin_B"/>
    <property type="match status" value="1"/>
</dbReference>
<evidence type="ECO:0000256" key="17">
    <source>
        <dbReference type="PROSITE-ProRule" id="PRU00460"/>
    </source>
</evidence>
<dbReference type="InterPro" id="IPR001791">
    <property type="entry name" value="Laminin_G"/>
</dbReference>
<feature type="disulfide bond" evidence="16">
    <location>
        <begin position="3629"/>
        <end position="3656"/>
    </location>
</feature>
<evidence type="ECO:0000256" key="8">
    <source>
        <dbReference type="ARBA" id="ARBA00022889"/>
    </source>
</evidence>
<keyword evidence="11" id="KW-0325">Glycoprotein</keyword>
<evidence type="ECO:0000256" key="15">
    <source>
        <dbReference type="ARBA" id="ARBA00082020"/>
    </source>
</evidence>
<feature type="domain" description="Laminin EGF-like" evidence="21">
    <location>
        <begin position="501"/>
        <end position="546"/>
    </location>
</feature>
<feature type="domain" description="Laminin EGF-like" evidence="21">
    <location>
        <begin position="2066"/>
        <end position="2116"/>
    </location>
</feature>
<dbReference type="Pfam" id="PF00054">
    <property type="entry name" value="Laminin_G_1"/>
    <property type="match status" value="2"/>
</dbReference>
<dbReference type="GO" id="GO:0005604">
    <property type="term" value="C:basement membrane"/>
    <property type="evidence" value="ECO:0007669"/>
    <property type="project" value="UniProtKB-SubCell"/>
</dbReference>
<dbReference type="SMART" id="SM00181">
    <property type="entry name" value="EGF"/>
    <property type="match status" value="13"/>
</dbReference>
<keyword evidence="8" id="KW-0130">Cell adhesion</keyword>
<feature type="domain" description="Laminin EGF-like" evidence="21">
    <location>
        <begin position="1381"/>
        <end position="1426"/>
    </location>
</feature>
<feature type="domain" description="Laminin EGF-like" evidence="21">
    <location>
        <begin position="1427"/>
        <end position="1471"/>
    </location>
</feature>
<dbReference type="FunFam" id="2.10.25.10:FF:000454">
    <property type="entry name" value="Laminin subunit alpha 1"/>
    <property type="match status" value="1"/>
</dbReference>
<dbReference type="InterPro" id="IPR009254">
    <property type="entry name" value="Laminin_aI"/>
</dbReference>
<feature type="domain" description="Laminin G" evidence="20">
    <location>
        <begin position="3481"/>
        <end position="3656"/>
    </location>
</feature>
<evidence type="ECO:0000256" key="4">
    <source>
        <dbReference type="ARBA" id="ARBA00022530"/>
    </source>
</evidence>
<sequence length="3659" mass="403109">MHVCWRRPTPLEGMFLTFLLFLLGTVGAEVLNPPYFNLAEGRRIEASATCGEGVDEPELYCKLVGANTDRQDNPNINLIYGQVCDFCDPNDPKRAYPPSNAIDGTENRWQSPPLSRGKQYNQVNLTIHLGQEFHVAYVFIKMGNSPRPGVWILERSTDNGKTYTPWQYFADTPSDCVQLFGPETLQPLVRDDSVICETKFSKVVPLEGGEIVVSLLNDRPNADNFSYSPVLQEWTKATDIRLRFLRTKTLLGHLMSVARQDPTVTRRYFYSIKDINIGGRCVCNGHAETCDLTDPRNPYTLLCRCQHNTCGQQCETCCPGFQQKAWRHALIENPFVCEPCNCFGHSDECIYDEETNEKRLSLDIHGHYEGGGVCQNCRHNTEGINCNKCKPTFYRPYGKLLNDTDVCQPCQCDPAFSTGNCADGNGQCECRPEFLPPYCDSCNVGFYGYPACKPCDCHPSGIYGSVCEVGGGQCPCKPNFSGKNCDRCADGFYGFPDCLPCNCNPSTSVRNECDQEDGQCACRGNYGGRQCEKCRVGYYGYPNCDYCACDPTGCLEEICDSATGVCLCKPGYGGPSCDRCAPGFFGYPLCEECKCHEAGSSGSVCDISGRCQCLTNYAGLKCDQCSPGYYDFPECYSCDCEATGSIGVSCNIEGHCVCKNNFAGIKCDICKEGFYNYPYCEECNCNPAGVLPTFLGCGSLTSGKLCECKERVSGRICNECKPLYWNLKISNPLGCEDCNCFLDGTVGGIAVCGRTNGQCSCKPNVGSRQCSECKEGYHELDNDNLFGCKDCGCDIGGSVNNICDKQTGQCACRPRISGRKCDKPLQTHYFPTLFQHQFEIEDGRTPVGTQVRYGYEENVFPGFSWRGYAVFSDIQKEVLLDLFVEKPSLYEVYFHYLNFGGENVFGTITFTPDTFGDIQQSSDMVFEATNRPKFMKVSGKQGQVASPFVLNPGRWTVSIRIEKPLFLDYMVLLPQAYYEATLLQEDVSEPCIINNEENEMCRNFRYPPLPPDSEIVRGEAGYVHDGDTNERRQANVYEDSEVLAELQTGRMALLDKEEDTLHLDFRISRPGPHIMIITYHTPESVQGTTATIEVSSANQMEKGMAVFYECGYSFLCRQVVIDQYGEVAIFNLDSNYISAAIEINEEADLAIDNVALVPANLWHMDYIVPKSLCVRRDGTCTESVFLPIPESIKLEFESGYHEYNKASHLPDGIIDAEIGLVSLQEHDNVVDLQGSVPSPGLYVVIVHYYQPDHPKFEASVMIQNGEFHDAVLPLPFCPSVSGCRTVIHAKDSDSTAFQILENFYITIKQPSNKTVWMDYVLIVPAKQFDESVLNPLRQDQAGKFITQCGQNSFYLDSDISGFCREAAFSLTSEYNNGALPCQCDTDGSLSYECEEFGGQCQCKPNVIGRTCSQCRTGFFGFPNCKPCDCPSTAYCQPVTGQCICPPRVTGDRCDVCVPYTYGFDPIIGCEECNCNPLGVANGFLQCDLQSGQCRCKSNIVGRTCDSCKAGYWAFPHCQLCNCDLRGSTEDICEKDSARCFCKENVYGDSCDQCKPGTFYLEEVNPVGCTKCFCFGTTDRCASGYLFKTQILDMSNWIDIVIDVANDMAVVNIPVTLVESADGIQALLPDEWPDESGALFYFSAPSSYLGNKLSSYGGNLEYTIITSTDDDAVVNSFVGADVILMGNNITIVHNHVEQPAGGVPLRTTVNLIEHEFHHISGRDVTREQMMMLLVNLDHLLIRGSYFHPAVEIRLTHVLLDTADENFVADAPQALRVEQCQCPPSYIGNSCEECAPGYYRSKTGPYLGYCVPCQCHGHAQTCDVNTGKCLGCQHNTIGDHCEKCDVGFHGDSTQGTPYDCLRCACPLPTETNNFAESCEISPSGLEISCKCKPGYYGLRCEVCDIGYFGNPEKPGSTCQPCQCHGNIDPSKPGSCDSVTGDCILCLNNTYGAACELCAPGFYGDAVAKKDCKKCSCNECGYRTCDHENGECICLPNVEPPYCDRCAPNHWGFSSCSGCRPCNCGPASKAEQCDLETGECDCQPGAAGITCDVCEPGYWQYSVYGCISCNCDEKYSARAGCNPATGQCHCLPGVIGPKCDSCPYRWVFVKNEGCLECDPCVHGLLDVTDLLENLIDPVMEEMKDVSLSYFANRRLQNVNETADALRFGVDQMLLDPNELDFSPLVYTVQTLEKKKDQLERNASHLHAEGDAVSSDADGTRIEALEVEKLIRDTVNKAKEIVDELGKLAEGLGGSLGPNVDKLISEAESILDEMKERNFDAPQNDTVEEYDLCEELFENVKSFEIPVLENKLKYEEENDKLAHIMSLLDDISNNSQNIFIVADDTQSLTEETQRVPVEELIARIEQGSKDTYEVLQNASDILKLSEASLDSAGKDYKRLDADTDKLGVRRTDLQDLINENTDHIKNNEPLVEKASAHAAALVEQANILDQSLADTRDSADAAVKAANAYGNIGDAINQAYLAAEAALRASDQAEIKSEGVLDKTSDSKDLTKEYLDSATKLEEKVKELEPQLEDAKDGVAFVAEQNGKTSRELDNIKKELEKLPLHSLWVLAEHAANDSAIADQRAEKARKRIQEIVSKLPADEERAEQVPKDIEEANHAIKAAHSYVDRIAPIVVDTNKLMDKASKRESAMRIIGTDVSEKLARLKQKVAVARNQANRIKLGVQFFENTTLQLRNPEGMQKAATYTHLSLYFNTIERYGLLAFIGNEKGAHAQMKHVLTDDYLALEIRGGRLVLVMDLGSGSQDIKHDTYVSDGKWHQAIIERTGKTCSLTVRTEGEKDAVVEGFLPGTYSVFNLDKKVSKFFIGGISEKLSLPDGVKHFHFDGCIEDVEFGGTPVGLWDFVYAENNFEGCADRDQLVILQPSNGLRFSGAGYVILPRKKHQFGTETIIKMQFKTYAKEGLLFLIGKNNKFLALQMEEGHIVLKYNLGSGTAVLRSPEAYNDGKWHSLEATRVEKEAVLKVDQVEVDSGQSPGSESVLSFTNQIFVGGYKGRHPYTEVTSSGFEGCIMDMQIGAELIDLTKNNKALGVVNGCPVMIARTVSFSNVSTGYVAMPSDNFEKLAQLTFKFKTVEEDGLIFYTANEDQSNYLLIALHNGVLVMSSNPGGEIRTNPNVKYNDREWHYVSATKAVRQLRLDIDDINSVEVEVPVDAIISTTTPMYFGGVPDDYTITAEVLSSYSPFIGCIGDTTVNNKFMNFADTQDRKGVSLASCPLADPLEPTPPSISELPLAPEYVPPDKATVPSVDVEYTTEYPDVPEPTPVGQCALPLEPRIDTSVKPGDGIRFGNAPASRQEFSKPGSFMGSILDDSTFALEFRTARKHGVLFYVAGSNHIDFVGLVLQGGKIIYVFNCGTGTAVISSQNQYNDGTWHRVVFSRQGIEGRLVIDDEEEVRGNSLGVASSVNVKSPFYIGGLSEEVAREAKNNLRGVTFSFPGCIRNVEAQGELITNKKPSLSQNVTGCSDKVEEGTFISSDGGYLVLYDKFHVGAKITIEMDIKPRNLSGILLAVYGKTDYLIVQMVDGVLVFSVDNGAGPITAKYVPPTEHYPCDGNWHTVRVLKNSNIVTVGLDDIFGEPGIGVGGVSSTDTKDPLYIGGLPESSLSNRGVETLEQFTGCIRSLKLNEKLQRLAQSRVFGHVTLNTCPTI</sequence>
<dbReference type="PROSITE" id="PS50027">
    <property type="entry name" value="EGF_LAM_2"/>
    <property type="match status" value="16"/>
</dbReference>
<feature type="disulfide bond" evidence="17">
    <location>
        <begin position="2087"/>
        <end position="2096"/>
    </location>
</feature>
<dbReference type="OrthoDB" id="6415390at2759"/>
<dbReference type="PRINTS" id="PR00011">
    <property type="entry name" value="EGFLAMININ"/>
</dbReference>
<evidence type="ECO:0000256" key="10">
    <source>
        <dbReference type="ARBA" id="ARBA00023157"/>
    </source>
</evidence>
<dbReference type="GO" id="GO:0045995">
    <property type="term" value="P:regulation of embryonic development"/>
    <property type="evidence" value="ECO:0007669"/>
    <property type="project" value="InterPro"/>
</dbReference>
<dbReference type="EMBL" id="KK112356">
    <property type="protein sequence ID" value="KFM57431.1"/>
    <property type="molecule type" value="Genomic_DNA"/>
</dbReference>
<feature type="domain" description="Laminin EGF-like" evidence="21">
    <location>
        <begin position="593"/>
        <end position="637"/>
    </location>
</feature>
<dbReference type="CDD" id="cd00110">
    <property type="entry name" value="LamG"/>
    <property type="match status" value="5"/>
</dbReference>
<evidence type="ECO:0000259" key="21">
    <source>
        <dbReference type="PROSITE" id="PS50027"/>
    </source>
</evidence>
<feature type="disulfide bond" evidence="17">
    <location>
        <begin position="1402"/>
        <end position="1411"/>
    </location>
</feature>
<dbReference type="SMART" id="SM00180">
    <property type="entry name" value="EGF_Lam"/>
    <property type="match status" value="22"/>
</dbReference>
<dbReference type="InterPro" id="IPR000742">
    <property type="entry name" value="EGF"/>
</dbReference>
<keyword evidence="7" id="KW-0084">Basement membrane</keyword>
<feature type="disulfide bond" evidence="17">
    <location>
        <begin position="1943"/>
        <end position="1952"/>
    </location>
</feature>
<dbReference type="FunFam" id="2.10.25.10:FF:000090">
    <property type="entry name" value="laminin subunit alpha"/>
    <property type="match status" value="1"/>
</dbReference>
<feature type="domain" description="Laminin EGF-like" evidence="21">
    <location>
        <begin position="1919"/>
        <end position="1971"/>
    </location>
</feature>
<keyword evidence="12" id="KW-0966">Cell projection</keyword>
<dbReference type="Proteomes" id="UP000054359">
    <property type="component" value="Unassembled WGS sequence"/>
</dbReference>
<feature type="disulfide bond" evidence="17">
    <location>
        <begin position="1991"/>
        <end position="2000"/>
    </location>
</feature>
<feature type="domain" description="Laminin EGF-like" evidence="21">
    <location>
        <begin position="638"/>
        <end position="687"/>
    </location>
</feature>
<evidence type="ECO:0000313" key="25">
    <source>
        <dbReference type="Proteomes" id="UP000054359"/>
    </source>
</evidence>
<feature type="non-terminal residue" evidence="24">
    <location>
        <position position="3659"/>
    </location>
</feature>
<keyword evidence="25" id="KW-1185">Reference proteome</keyword>
<dbReference type="PROSITE" id="PS51117">
    <property type="entry name" value="LAMININ_NTER"/>
    <property type="match status" value="1"/>
</dbReference>
<feature type="domain" description="Laminin EGF-like" evidence="21">
    <location>
        <begin position="2019"/>
        <end position="2065"/>
    </location>
</feature>
<dbReference type="FunFam" id="2.10.25.10:FF:000388">
    <property type="entry name" value="Laminin subunit alpha"/>
    <property type="match status" value="1"/>
</dbReference>
<dbReference type="GO" id="GO:0006950">
    <property type="term" value="P:response to stress"/>
    <property type="evidence" value="ECO:0007669"/>
    <property type="project" value="UniProtKB-ARBA"/>
</dbReference>
<feature type="disulfide bond" evidence="17">
    <location>
        <begin position="1495"/>
        <end position="1504"/>
    </location>
</feature>
<dbReference type="SMART" id="SM00281">
    <property type="entry name" value="LamB"/>
    <property type="match status" value="1"/>
</dbReference>